<gene>
    <name evidence="1" type="ORF">E3T53_06255</name>
</gene>
<dbReference type="RefSeq" id="WP_134172296.1">
    <property type="nucleotide sequence ID" value="NZ_SODI01000001.1"/>
</dbReference>
<evidence type="ECO:0000313" key="1">
    <source>
        <dbReference type="EMBL" id="TFD80000.1"/>
    </source>
</evidence>
<sequence length="67" mass="7634">MTAERVELEPLTMMGVHEVVPMDQLTEYFGRAITVTATDAMCEEYLVDPGSEPDPANWQTRLTWLFV</sequence>
<evidence type="ECO:0000313" key="2">
    <source>
        <dbReference type="Proteomes" id="UP000298218"/>
    </source>
</evidence>
<name>A0A4Y8KNY2_9MICO</name>
<keyword evidence="2" id="KW-1185">Reference proteome</keyword>
<accession>A0A4Y8KNY2</accession>
<protein>
    <submittedName>
        <fullName evidence="1">Uncharacterized protein</fullName>
    </submittedName>
</protein>
<reference evidence="1 2" key="1">
    <citation type="submission" date="2019-03" db="EMBL/GenBank/DDBJ databases">
        <title>Genomics of glacier-inhabiting Cryobacterium strains.</title>
        <authorList>
            <person name="Liu Q."/>
            <person name="Xin Y.-H."/>
        </authorList>
    </citation>
    <scope>NUCLEOTIDE SEQUENCE [LARGE SCALE GENOMIC DNA]</scope>
    <source>
        <strain evidence="1 2">CGMCC 1.4292</strain>
    </source>
</reference>
<organism evidence="1 2">
    <name type="scientific">Cryobacterium psychrophilum</name>
    <dbReference type="NCBI Taxonomy" id="41988"/>
    <lineage>
        <taxon>Bacteria</taxon>
        <taxon>Bacillati</taxon>
        <taxon>Actinomycetota</taxon>
        <taxon>Actinomycetes</taxon>
        <taxon>Micrococcales</taxon>
        <taxon>Microbacteriaceae</taxon>
        <taxon>Cryobacterium</taxon>
    </lineage>
</organism>
<dbReference type="OrthoDB" id="795001at2"/>
<dbReference type="EMBL" id="SOHQ01000019">
    <property type="protein sequence ID" value="TFD80000.1"/>
    <property type="molecule type" value="Genomic_DNA"/>
</dbReference>
<comment type="caution">
    <text evidence="1">The sequence shown here is derived from an EMBL/GenBank/DDBJ whole genome shotgun (WGS) entry which is preliminary data.</text>
</comment>
<proteinExistence type="predicted"/>
<dbReference type="AlphaFoldDB" id="A0A4Y8KNY2"/>
<dbReference type="Proteomes" id="UP000298218">
    <property type="component" value="Unassembled WGS sequence"/>
</dbReference>